<reference evidence="1 2" key="1">
    <citation type="submission" date="2019-11" db="EMBL/GenBank/DDBJ databases">
        <title>Whole genome sequence of Oryza granulata.</title>
        <authorList>
            <person name="Li W."/>
        </authorList>
    </citation>
    <scope>NUCLEOTIDE SEQUENCE [LARGE SCALE GENOMIC DNA]</scope>
    <source>
        <strain evidence="2">cv. Menghai</strain>
        <tissue evidence="1">Leaf</tissue>
    </source>
</reference>
<evidence type="ECO:0000313" key="1">
    <source>
        <dbReference type="EMBL" id="KAF0925163.1"/>
    </source>
</evidence>
<protein>
    <submittedName>
        <fullName evidence="1">Uncharacterized protein</fullName>
    </submittedName>
</protein>
<dbReference type="EMBL" id="SPHZ02000003">
    <property type="protein sequence ID" value="KAF0925163.1"/>
    <property type="molecule type" value="Genomic_DNA"/>
</dbReference>
<sequence length="64" mass="7070">MDTSATTWALEDRRSRGSTDMAVDTMAALTWAHQRSVMALNPMVASYGRYGTVGEGTDEKRTTR</sequence>
<proteinExistence type="predicted"/>
<evidence type="ECO:0000313" key="2">
    <source>
        <dbReference type="Proteomes" id="UP000479710"/>
    </source>
</evidence>
<dbReference type="Proteomes" id="UP000479710">
    <property type="component" value="Unassembled WGS sequence"/>
</dbReference>
<keyword evidence="2" id="KW-1185">Reference proteome</keyword>
<name>A0A6G1ELZ4_9ORYZ</name>
<gene>
    <name evidence="1" type="ORF">E2562_015582</name>
</gene>
<comment type="caution">
    <text evidence="1">The sequence shown here is derived from an EMBL/GenBank/DDBJ whole genome shotgun (WGS) entry which is preliminary data.</text>
</comment>
<organism evidence="1 2">
    <name type="scientific">Oryza meyeriana var. granulata</name>
    <dbReference type="NCBI Taxonomy" id="110450"/>
    <lineage>
        <taxon>Eukaryota</taxon>
        <taxon>Viridiplantae</taxon>
        <taxon>Streptophyta</taxon>
        <taxon>Embryophyta</taxon>
        <taxon>Tracheophyta</taxon>
        <taxon>Spermatophyta</taxon>
        <taxon>Magnoliopsida</taxon>
        <taxon>Liliopsida</taxon>
        <taxon>Poales</taxon>
        <taxon>Poaceae</taxon>
        <taxon>BOP clade</taxon>
        <taxon>Oryzoideae</taxon>
        <taxon>Oryzeae</taxon>
        <taxon>Oryzinae</taxon>
        <taxon>Oryza</taxon>
        <taxon>Oryza meyeriana</taxon>
    </lineage>
</organism>
<dbReference type="AlphaFoldDB" id="A0A6G1ELZ4"/>
<accession>A0A6G1ELZ4</accession>